<evidence type="ECO:0000313" key="3">
    <source>
        <dbReference type="EMBL" id="ACT48122.1"/>
    </source>
</evidence>
<accession>C6WW23</accession>
<gene>
    <name evidence="3" type="ordered locus">Mmol_1216</name>
</gene>
<reference evidence="4" key="1">
    <citation type="submission" date="2009-07" db="EMBL/GenBank/DDBJ databases">
        <title>Complete sequence of Methylotenera mobilis JLW8.</title>
        <authorList>
            <consortium name="US DOE Joint Genome Institute"/>
            <person name="Lucas S."/>
            <person name="Copeland A."/>
            <person name="Lapidus A."/>
            <person name="Glavina del Rio T."/>
            <person name="Tice H."/>
            <person name="Bruce D."/>
            <person name="Goodwin L."/>
            <person name="Pitluck S."/>
            <person name="LaButti K.M."/>
            <person name="Clum A."/>
            <person name="Larimer F."/>
            <person name="Land M."/>
            <person name="Hauser L."/>
            <person name="Kyrpides N."/>
            <person name="Mikhailova N."/>
            <person name="Kayluzhnaya M."/>
            <person name="Chistoserdova L."/>
        </authorList>
    </citation>
    <scope>NUCLEOTIDE SEQUENCE [LARGE SCALE GENOMIC DNA]</scope>
    <source>
        <strain evidence="4">JLW8 / ATCC BAA-1282 / DSM 17540</strain>
    </source>
</reference>
<feature type="transmembrane region" description="Helical" evidence="2">
    <location>
        <begin position="46"/>
        <end position="64"/>
    </location>
</feature>
<keyword evidence="2" id="KW-1133">Transmembrane helix</keyword>
<organism evidence="3 4">
    <name type="scientific">Methylotenera mobilis (strain JLW8 / ATCC BAA-1282 / DSM 17540)</name>
    <dbReference type="NCBI Taxonomy" id="583345"/>
    <lineage>
        <taxon>Bacteria</taxon>
        <taxon>Pseudomonadati</taxon>
        <taxon>Pseudomonadota</taxon>
        <taxon>Betaproteobacteria</taxon>
        <taxon>Nitrosomonadales</taxon>
        <taxon>Methylophilaceae</taxon>
        <taxon>Methylotenera</taxon>
    </lineage>
</organism>
<dbReference type="KEGG" id="mmb:Mmol_1216"/>
<keyword evidence="2" id="KW-0472">Membrane</keyword>
<dbReference type="HOGENOM" id="CLU_077126_0_0_4"/>
<keyword evidence="4" id="KW-1185">Reference proteome</keyword>
<dbReference type="OrthoDB" id="8559866at2"/>
<dbReference type="EMBL" id="CP001672">
    <property type="protein sequence ID" value="ACT48122.1"/>
    <property type="molecule type" value="Genomic_DNA"/>
</dbReference>
<evidence type="ECO:0000256" key="2">
    <source>
        <dbReference type="SAM" id="Phobius"/>
    </source>
</evidence>
<name>C6WW23_METML</name>
<proteinExistence type="predicted"/>
<keyword evidence="2" id="KW-0812">Transmembrane</keyword>
<dbReference type="Proteomes" id="UP000002742">
    <property type="component" value="Chromosome"/>
</dbReference>
<reference evidence="3 4" key="2">
    <citation type="journal article" date="2011" name="J. Bacteriol.">
        <title>Genomes of three methylotrophs from a single niche uncover genetic and metabolic divergence of Methylophilaceae.</title>
        <authorList>
            <person name="Lapidus A."/>
            <person name="Clum A."/>
            <person name="Labutti K."/>
            <person name="Kaluzhnaya M.G."/>
            <person name="Lim S."/>
            <person name="Beck D.A."/>
            <person name="Glavina Del Rio T."/>
            <person name="Nolan M."/>
            <person name="Mavromatis K."/>
            <person name="Huntemann M."/>
            <person name="Lucas S."/>
            <person name="Lidstrom M.E."/>
            <person name="Ivanova N."/>
            <person name="Chistoserdova L."/>
        </authorList>
    </citation>
    <scope>NUCLEOTIDE SEQUENCE [LARGE SCALE GENOMIC DNA]</scope>
    <source>
        <strain evidence="4">JLW8 / ATCC BAA-1282 / DSM 17540</strain>
    </source>
</reference>
<dbReference type="RefSeq" id="WP_015832157.1">
    <property type="nucleotide sequence ID" value="NC_012968.1"/>
</dbReference>
<evidence type="ECO:0000313" key="4">
    <source>
        <dbReference type="Proteomes" id="UP000002742"/>
    </source>
</evidence>
<feature type="region of interest" description="Disordered" evidence="1">
    <location>
        <begin position="87"/>
        <end position="154"/>
    </location>
</feature>
<dbReference type="AlphaFoldDB" id="C6WW23"/>
<dbReference type="STRING" id="583345.Mmol_1216"/>
<evidence type="ECO:0000256" key="1">
    <source>
        <dbReference type="SAM" id="MobiDB-lite"/>
    </source>
</evidence>
<protein>
    <submittedName>
        <fullName evidence="3">Uncharacterized protein</fullName>
    </submittedName>
</protein>
<sequence length="314" mass="35288">MYLNQTNSSQVDSNHVEENFDEFLARALKFKPVSEPLIRVNVSRNTLLAIIISILVHLGIFFFAPKVEFDQPPASPASSIEVSLAPPQKPAVAPQPKIEPPKNETIAKPVKKTPPIKPEKHKPIINVPTTKADSSLKVPDTPTLPPPPVQENKLDPSKFPDMASYMKAVQASRQGTEYDAARQNAEAIAKERGPSAEQMRDERIKNNFKSGTNGIFEITSKSSRHATFAFKGWTNDYSNAKLQYFEVEAGSGQDIRLMIIKRMIALIREHYQGDFTWESRRLARSVTQSARLEDNAGLEDFLMMEFFGTNYRNN</sequence>
<dbReference type="eggNOG" id="COG3827">
    <property type="taxonomic scope" value="Bacteria"/>
</dbReference>